<reference evidence="3 4" key="1">
    <citation type="journal article" date="2016" name="Nat. Commun.">
        <title>Thousands of microbial genomes shed light on interconnected biogeochemical processes in an aquifer system.</title>
        <authorList>
            <person name="Anantharaman K."/>
            <person name="Brown C.T."/>
            <person name="Hug L.A."/>
            <person name="Sharon I."/>
            <person name="Castelle C.J."/>
            <person name="Probst A.J."/>
            <person name="Thomas B.C."/>
            <person name="Singh A."/>
            <person name="Wilkins M.J."/>
            <person name="Karaoz U."/>
            <person name="Brodie E.L."/>
            <person name="Williams K.H."/>
            <person name="Hubbard S.S."/>
            <person name="Banfield J.F."/>
        </authorList>
    </citation>
    <scope>NUCLEOTIDE SEQUENCE [LARGE SCALE GENOMIC DNA]</scope>
</reference>
<dbReference type="PANTHER" id="PTHR34932:SF1">
    <property type="entry name" value="TRPL TRANSLOCATION DEFECT PROTEIN 14"/>
    <property type="match status" value="1"/>
</dbReference>
<feature type="domain" description="NadR/Ttd14 AAA" evidence="2">
    <location>
        <begin position="11"/>
        <end position="182"/>
    </location>
</feature>
<protein>
    <recommendedName>
        <fullName evidence="2">NadR/Ttd14 AAA domain-containing protein</fullName>
    </recommendedName>
</protein>
<dbReference type="GO" id="GO:0070300">
    <property type="term" value="F:phosphatidic acid binding"/>
    <property type="evidence" value="ECO:0007669"/>
    <property type="project" value="TreeGrafter"/>
</dbReference>
<sequence>MKTTQRRVPKLALSGGPGGGKTKLAKFIAKKAAAKGYVAQVVPEAATILMDSGVSPHGGRAKLLDFQHAVLKETLSRERFAEEALLAGGHEKPLLIFDRGVPDIGAYVSENDYRSLLKEHGLSHHALSRDGRYDAVVYMRTAADGAERHYSNRSNKFRSEDLDAARALDRRTLDAWIGHQHLSVVGNSYNSFRGKLEAGWREACRLLGIPEPREIEKRYLVKPVDFTALGIPHRTIDVTQHYLALPRHNDETNRVRSWGEDGHATYTFTRKRMITPGEMEEIEEHISETAFAQFTKYQDQTTVAITKRRTCFVYKDQYFMYDEFLSGRPGLTVLEIEIASQKSTVLLPPFVTVLEDVTFDREYSSRAIAEIT</sequence>
<organism evidence="3 4">
    <name type="scientific">Candidatus Lloydbacteria bacterium RIFCSPHIGHO2_02_FULL_54_17</name>
    <dbReference type="NCBI Taxonomy" id="1798664"/>
    <lineage>
        <taxon>Bacteria</taxon>
        <taxon>Candidatus Lloydiibacteriota</taxon>
    </lineage>
</organism>
<dbReference type="InterPro" id="IPR053227">
    <property type="entry name" value="TRPL-trafficking_regulator"/>
</dbReference>
<comment type="caution">
    <text evidence="3">The sequence shown here is derived from an EMBL/GenBank/DDBJ whole genome shotgun (WGS) entry which is preliminary data.</text>
</comment>
<dbReference type="Proteomes" id="UP000178636">
    <property type="component" value="Unassembled WGS sequence"/>
</dbReference>
<dbReference type="InterPro" id="IPR033469">
    <property type="entry name" value="CYTH-like_dom_sf"/>
</dbReference>
<dbReference type="EMBL" id="MHLO01000045">
    <property type="protein sequence ID" value="OGZ10838.1"/>
    <property type="molecule type" value="Genomic_DNA"/>
</dbReference>
<accession>A0A1G2DDH7</accession>
<dbReference type="Gene3D" id="2.40.320.10">
    <property type="entry name" value="Hypothetical Protein Pfu-838710-001"/>
    <property type="match status" value="1"/>
</dbReference>
<evidence type="ECO:0000313" key="4">
    <source>
        <dbReference type="Proteomes" id="UP000178636"/>
    </source>
</evidence>
<evidence type="ECO:0000313" key="3">
    <source>
        <dbReference type="EMBL" id="OGZ10838.1"/>
    </source>
</evidence>
<dbReference type="PANTHER" id="PTHR34932">
    <property type="entry name" value="TRPL TRANSLOCATION DEFECT PROTEIN 14"/>
    <property type="match status" value="1"/>
</dbReference>
<dbReference type="SUPFAM" id="SSF52540">
    <property type="entry name" value="P-loop containing nucleoside triphosphate hydrolases"/>
    <property type="match status" value="1"/>
</dbReference>
<dbReference type="InterPro" id="IPR027417">
    <property type="entry name" value="P-loop_NTPase"/>
</dbReference>
<proteinExistence type="predicted"/>
<dbReference type="GO" id="GO:0035091">
    <property type="term" value="F:phosphatidylinositol binding"/>
    <property type="evidence" value="ECO:0007669"/>
    <property type="project" value="TreeGrafter"/>
</dbReference>
<dbReference type="Pfam" id="PF13521">
    <property type="entry name" value="AAA_28"/>
    <property type="match status" value="1"/>
</dbReference>
<evidence type="ECO:0000256" key="1">
    <source>
        <dbReference type="SAM" id="MobiDB-lite"/>
    </source>
</evidence>
<dbReference type="SUPFAM" id="SSF55154">
    <property type="entry name" value="CYTH-like phosphatases"/>
    <property type="match status" value="1"/>
</dbReference>
<dbReference type="GO" id="GO:0005525">
    <property type="term" value="F:GTP binding"/>
    <property type="evidence" value="ECO:0007669"/>
    <property type="project" value="TreeGrafter"/>
</dbReference>
<name>A0A1G2DDH7_9BACT</name>
<dbReference type="Gene3D" id="3.40.50.300">
    <property type="entry name" value="P-loop containing nucleotide triphosphate hydrolases"/>
    <property type="match status" value="1"/>
</dbReference>
<feature type="region of interest" description="Disordered" evidence="1">
    <location>
        <begin position="1"/>
        <end position="20"/>
    </location>
</feature>
<dbReference type="InterPro" id="IPR038727">
    <property type="entry name" value="NadR/Ttd14_AAA_dom"/>
</dbReference>
<dbReference type="STRING" id="1798664.A3C93_05075"/>
<gene>
    <name evidence="3" type="ORF">A3C93_05075</name>
</gene>
<evidence type="ECO:0000259" key="2">
    <source>
        <dbReference type="Pfam" id="PF13521"/>
    </source>
</evidence>
<dbReference type="AlphaFoldDB" id="A0A1G2DDH7"/>